<organism evidence="2 3">
    <name type="scientific">Paracoccus alcaliphilus</name>
    <dbReference type="NCBI Taxonomy" id="34002"/>
    <lineage>
        <taxon>Bacteria</taxon>
        <taxon>Pseudomonadati</taxon>
        <taxon>Pseudomonadota</taxon>
        <taxon>Alphaproteobacteria</taxon>
        <taxon>Rhodobacterales</taxon>
        <taxon>Paracoccaceae</taxon>
        <taxon>Paracoccus</taxon>
    </lineage>
</organism>
<proteinExistence type="predicted"/>
<feature type="region of interest" description="Disordered" evidence="1">
    <location>
        <begin position="105"/>
        <end position="129"/>
    </location>
</feature>
<evidence type="ECO:0000313" key="3">
    <source>
        <dbReference type="Proteomes" id="UP000199054"/>
    </source>
</evidence>
<feature type="compositionally biased region" description="Low complexity" evidence="1">
    <location>
        <begin position="114"/>
        <end position="129"/>
    </location>
</feature>
<evidence type="ECO:0000313" key="2">
    <source>
        <dbReference type="EMBL" id="SEN76895.1"/>
    </source>
</evidence>
<reference evidence="2 3" key="1">
    <citation type="submission" date="2016-10" db="EMBL/GenBank/DDBJ databases">
        <authorList>
            <person name="de Groot N.N."/>
        </authorList>
    </citation>
    <scope>NUCLEOTIDE SEQUENCE [LARGE SCALE GENOMIC DNA]</scope>
    <source>
        <strain evidence="2 3">DSM 8512</strain>
    </source>
</reference>
<sequence>MAGEFLPNWDSASGIRLRRAMRLNPELAASDPGIPVDQLAVAASVRIGTGQGRLPRLILSRTLRELRAENPSWEFEQTIEAHHLSMLLDLQTEILLVSPPAVSSPLSPIHPADRPAASPDAGSPAAASGRCCTSLTASDSLCESMPLDALHEQAITRPLSHDELVQLQRISMIGKKGLEGGHHAASCSASRSADSAHVEGSVSSATFGGRLGRRQPMKQGSCFQR</sequence>
<dbReference type="EMBL" id="FODE01000016">
    <property type="protein sequence ID" value="SEN76895.1"/>
    <property type="molecule type" value="Genomic_DNA"/>
</dbReference>
<evidence type="ECO:0000256" key="1">
    <source>
        <dbReference type="SAM" id="MobiDB-lite"/>
    </source>
</evidence>
<gene>
    <name evidence="2" type="ORF">SAMN04489859_101615</name>
</gene>
<feature type="compositionally biased region" description="Low complexity" evidence="1">
    <location>
        <begin position="184"/>
        <end position="195"/>
    </location>
</feature>
<feature type="region of interest" description="Disordered" evidence="1">
    <location>
        <begin position="181"/>
        <end position="225"/>
    </location>
</feature>
<protein>
    <submittedName>
        <fullName evidence="2">Uncharacterized protein</fullName>
    </submittedName>
</protein>
<accession>A0A1H8J8X2</accession>
<dbReference type="Proteomes" id="UP000199054">
    <property type="component" value="Unassembled WGS sequence"/>
</dbReference>
<keyword evidence="3" id="KW-1185">Reference proteome</keyword>
<name>A0A1H8J8X2_9RHOB</name>
<dbReference type="AlphaFoldDB" id="A0A1H8J8X2"/>